<organism evidence="2 3">
    <name type="scientific">Antiquaquibacter oligotrophicus</name>
    <dbReference type="NCBI Taxonomy" id="2880260"/>
    <lineage>
        <taxon>Bacteria</taxon>
        <taxon>Bacillati</taxon>
        <taxon>Actinomycetota</taxon>
        <taxon>Actinomycetes</taxon>
        <taxon>Micrococcales</taxon>
        <taxon>Microbacteriaceae</taxon>
        <taxon>Antiquaquibacter</taxon>
    </lineage>
</organism>
<name>A0ABT6KMI4_9MICO</name>
<accession>A0ABT6KMI4</accession>
<dbReference type="Proteomes" id="UP001160142">
    <property type="component" value="Unassembled WGS sequence"/>
</dbReference>
<reference evidence="2 3" key="1">
    <citation type="submission" date="2023-04" db="EMBL/GenBank/DDBJ databases">
        <title>Genome Encyclopedia of Bacteria and Archaea VI: Functional Genomics of Type Strains.</title>
        <authorList>
            <person name="Whitman W."/>
        </authorList>
    </citation>
    <scope>NUCLEOTIDE SEQUENCE [LARGE SCALE GENOMIC DNA]</scope>
    <source>
        <strain evidence="2 3">SG_E_30_P1</strain>
    </source>
</reference>
<feature type="transmembrane region" description="Helical" evidence="1">
    <location>
        <begin position="60"/>
        <end position="85"/>
    </location>
</feature>
<evidence type="ECO:0000313" key="2">
    <source>
        <dbReference type="EMBL" id="MDH6181218.1"/>
    </source>
</evidence>
<keyword evidence="1" id="KW-1133">Transmembrane helix</keyword>
<feature type="transmembrane region" description="Helical" evidence="1">
    <location>
        <begin position="21"/>
        <end position="48"/>
    </location>
</feature>
<dbReference type="EMBL" id="JARXVQ010000001">
    <property type="protein sequence ID" value="MDH6181218.1"/>
    <property type="molecule type" value="Genomic_DNA"/>
</dbReference>
<keyword evidence="1" id="KW-0812">Transmembrane</keyword>
<evidence type="ECO:0000256" key="1">
    <source>
        <dbReference type="SAM" id="Phobius"/>
    </source>
</evidence>
<keyword evidence="1" id="KW-0472">Membrane</keyword>
<proteinExistence type="predicted"/>
<sequence length="193" mass="19968">MSVAEGVDSVAERARRRRPAVVAAAGVGGWIVASAVLNTVFAFVSGLASSGLYDLQYLPWINVVGEVFLVALPVAAVFFLSVWWLSPVTGTQSLRVVITRSALAMGLGVLAQSVIGLVVGGMARILAERSLFGATFPLASIGDVSVWSVQSALSTFIGLLPLGVLAGVLLWIWLRSRGGEVPAAHSDAPGGVV</sequence>
<feature type="transmembrane region" description="Helical" evidence="1">
    <location>
        <begin position="97"/>
        <end position="127"/>
    </location>
</feature>
<keyword evidence="3" id="KW-1185">Reference proteome</keyword>
<comment type="caution">
    <text evidence="2">The sequence shown here is derived from an EMBL/GenBank/DDBJ whole genome shotgun (WGS) entry which is preliminary data.</text>
</comment>
<gene>
    <name evidence="2" type="ORF">M2152_001400</name>
</gene>
<dbReference type="RefSeq" id="WP_322133537.1">
    <property type="nucleotide sequence ID" value="NZ_CP085036.1"/>
</dbReference>
<feature type="transmembrane region" description="Helical" evidence="1">
    <location>
        <begin position="147"/>
        <end position="174"/>
    </location>
</feature>
<evidence type="ECO:0000313" key="3">
    <source>
        <dbReference type="Proteomes" id="UP001160142"/>
    </source>
</evidence>
<protein>
    <submittedName>
        <fullName evidence="2">Uncharacterized protein</fullName>
    </submittedName>
</protein>